<reference evidence="1 2" key="2">
    <citation type="journal article" date="2017" name="Front. Plant Sci.">
        <title>Gene Classification and Mining of Molecular Markers Useful in Red Clover (Trifolium pratense) Breeding.</title>
        <authorList>
            <person name="Istvanek J."/>
            <person name="Dluhosova J."/>
            <person name="Dluhos P."/>
            <person name="Patkova L."/>
            <person name="Nedelnik J."/>
            <person name="Repkova J."/>
        </authorList>
    </citation>
    <scope>NUCLEOTIDE SEQUENCE [LARGE SCALE GENOMIC DNA]</scope>
    <source>
        <strain evidence="2">cv. Tatra</strain>
        <tissue evidence="1">Young leaves</tissue>
    </source>
</reference>
<dbReference type="AlphaFoldDB" id="A0A2K3MIF2"/>
<evidence type="ECO:0000313" key="1">
    <source>
        <dbReference type="EMBL" id="PNX90561.1"/>
    </source>
</evidence>
<proteinExistence type="predicted"/>
<name>A0A2K3MIF2_TRIPR</name>
<protein>
    <submittedName>
        <fullName evidence="1">Uncharacterized protein</fullName>
    </submittedName>
</protein>
<reference evidence="1 2" key="1">
    <citation type="journal article" date="2014" name="Am. J. Bot.">
        <title>Genome assembly and annotation for red clover (Trifolium pratense; Fabaceae).</title>
        <authorList>
            <person name="Istvanek J."/>
            <person name="Jaros M."/>
            <person name="Krenek A."/>
            <person name="Repkova J."/>
        </authorList>
    </citation>
    <scope>NUCLEOTIDE SEQUENCE [LARGE SCALE GENOMIC DNA]</scope>
    <source>
        <strain evidence="2">cv. Tatra</strain>
        <tissue evidence="1">Young leaves</tissue>
    </source>
</reference>
<accession>A0A2K3MIF2</accession>
<gene>
    <name evidence="1" type="ORF">L195_g046686</name>
</gene>
<sequence>MTLIFMLMLNMRIFLRSVTLVKLLGILLRIAMHNRKVPTVVTPSAPATVAEGGKQIATDEDPLIEYMIKAKEVALNMVGDVMNPEGETSISSEVVQPVQ</sequence>
<evidence type="ECO:0000313" key="2">
    <source>
        <dbReference type="Proteomes" id="UP000236291"/>
    </source>
</evidence>
<dbReference type="EMBL" id="ASHM01063245">
    <property type="protein sequence ID" value="PNX90561.1"/>
    <property type="molecule type" value="Genomic_DNA"/>
</dbReference>
<comment type="caution">
    <text evidence="1">The sequence shown here is derived from an EMBL/GenBank/DDBJ whole genome shotgun (WGS) entry which is preliminary data.</text>
</comment>
<organism evidence="1 2">
    <name type="scientific">Trifolium pratense</name>
    <name type="common">Red clover</name>
    <dbReference type="NCBI Taxonomy" id="57577"/>
    <lineage>
        <taxon>Eukaryota</taxon>
        <taxon>Viridiplantae</taxon>
        <taxon>Streptophyta</taxon>
        <taxon>Embryophyta</taxon>
        <taxon>Tracheophyta</taxon>
        <taxon>Spermatophyta</taxon>
        <taxon>Magnoliopsida</taxon>
        <taxon>eudicotyledons</taxon>
        <taxon>Gunneridae</taxon>
        <taxon>Pentapetalae</taxon>
        <taxon>rosids</taxon>
        <taxon>fabids</taxon>
        <taxon>Fabales</taxon>
        <taxon>Fabaceae</taxon>
        <taxon>Papilionoideae</taxon>
        <taxon>50 kb inversion clade</taxon>
        <taxon>NPAAA clade</taxon>
        <taxon>Hologalegina</taxon>
        <taxon>IRL clade</taxon>
        <taxon>Trifolieae</taxon>
        <taxon>Trifolium</taxon>
    </lineage>
</organism>
<dbReference type="Proteomes" id="UP000236291">
    <property type="component" value="Unassembled WGS sequence"/>
</dbReference>
<feature type="non-terminal residue" evidence="1">
    <location>
        <position position="99"/>
    </location>
</feature>